<dbReference type="EMBL" id="VSSQ01001146">
    <property type="protein sequence ID" value="MPM05588.1"/>
    <property type="molecule type" value="Genomic_DNA"/>
</dbReference>
<proteinExistence type="predicted"/>
<evidence type="ECO:0000313" key="1">
    <source>
        <dbReference type="EMBL" id="MPM05588.1"/>
    </source>
</evidence>
<organism evidence="1">
    <name type="scientific">bioreactor metagenome</name>
    <dbReference type="NCBI Taxonomy" id="1076179"/>
    <lineage>
        <taxon>unclassified sequences</taxon>
        <taxon>metagenomes</taxon>
        <taxon>ecological metagenomes</taxon>
    </lineage>
</organism>
<accession>A0A644WQ42</accession>
<protein>
    <submittedName>
        <fullName evidence="1">Uncharacterized protein</fullName>
    </submittedName>
</protein>
<gene>
    <name evidence="1" type="ORF">SDC9_51878</name>
</gene>
<comment type="caution">
    <text evidence="1">The sequence shown here is derived from an EMBL/GenBank/DDBJ whole genome shotgun (WGS) entry which is preliminary data.</text>
</comment>
<name>A0A644WQ42_9ZZZZ</name>
<dbReference type="AlphaFoldDB" id="A0A644WQ42"/>
<sequence length="109" mass="11596">MSYYSATADADTGSKIVISFDVDATRIMNLVGASYIVVQEKSNGVWKGVASYFGSTDNGMLDSNTSTYDGSINYTGTSGRQYRALVTVYAGNDTGEDSRTVTTNTVTAQ</sequence>
<reference evidence="1" key="1">
    <citation type="submission" date="2019-08" db="EMBL/GenBank/DDBJ databases">
        <authorList>
            <person name="Kucharzyk K."/>
            <person name="Murdoch R.W."/>
            <person name="Higgins S."/>
            <person name="Loffler F."/>
        </authorList>
    </citation>
    <scope>NUCLEOTIDE SEQUENCE</scope>
</reference>